<dbReference type="AlphaFoldDB" id="A0A1F7GRW9"/>
<dbReference type="InterPro" id="IPR007627">
    <property type="entry name" value="RNA_pol_sigma70_r2"/>
</dbReference>
<feature type="domain" description="RNA polymerase sigma-70 region 2" evidence="6">
    <location>
        <begin position="25"/>
        <end position="91"/>
    </location>
</feature>
<dbReference type="NCBIfam" id="TIGR02937">
    <property type="entry name" value="sigma70-ECF"/>
    <property type="match status" value="1"/>
</dbReference>
<sequence length="169" mass="20148">MGTLVDKEILIRIQKGEIDYFTFIVKKYTQQIFNYVLKKLGQRDEAEDVVQNSFLKFYKAIGRFDVDRPILPYLFQITKNEIKMYWRSKKKLLPLDEALVSYIEEDSFDQEVLLKKLEVLSGEQKKALTLVSEGYSYKEISRQLQRPLNTVRTIIRRARLQIMKVREDE</sequence>
<evidence type="ECO:0000259" key="7">
    <source>
        <dbReference type="Pfam" id="PF08281"/>
    </source>
</evidence>
<dbReference type="InterPro" id="IPR013249">
    <property type="entry name" value="RNA_pol_sigma70_r4_t2"/>
</dbReference>
<evidence type="ECO:0008006" key="10">
    <source>
        <dbReference type="Google" id="ProtNLM"/>
    </source>
</evidence>
<dbReference type="Proteomes" id="UP000177026">
    <property type="component" value="Unassembled WGS sequence"/>
</dbReference>
<comment type="caution">
    <text evidence="8">The sequence shown here is derived from an EMBL/GenBank/DDBJ whole genome shotgun (WGS) entry which is preliminary data.</text>
</comment>
<dbReference type="SUPFAM" id="SSF88946">
    <property type="entry name" value="Sigma2 domain of RNA polymerase sigma factors"/>
    <property type="match status" value="1"/>
</dbReference>
<keyword evidence="2" id="KW-0805">Transcription regulation</keyword>
<dbReference type="InterPro" id="IPR036388">
    <property type="entry name" value="WH-like_DNA-bd_sf"/>
</dbReference>
<feature type="domain" description="RNA polymerase sigma factor 70 region 4 type 2" evidence="7">
    <location>
        <begin position="112"/>
        <end position="161"/>
    </location>
</feature>
<evidence type="ECO:0000256" key="4">
    <source>
        <dbReference type="ARBA" id="ARBA00023125"/>
    </source>
</evidence>
<reference evidence="8 9" key="1">
    <citation type="journal article" date="2016" name="Nat. Commun.">
        <title>Thousands of microbial genomes shed light on interconnected biogeochemical processes in an aquifer system.</title>
        <authorList>
            <person name="Anantharaman K."/>
            <person name="Brown C.T."/>
            <person name="Hug L.A."/>
            <person name="Sharon I."/>
            <person name="Castelle C.J."/>
            <person name="Probst A.J."/>
            <person name="Thomas B.C."/>
            <person name="Singh A."/>
            <person name="Wilkins M.J."/>
            <person name="Karaoz U."/>
            <person name="Brodie E.L."/>
            <person name="Williams K.H."/>
            <person name="Hubbard S.S."/>
            <person name="Banfield J.F."/>
        </authorList>
    </citation>
    <scope>NUCLEOTIDE SEQUENCE [LARGE SCALE GENOMIC DNA]</scope>
</reference>
<evidence type="ECO:0000313" key="9">
    <source>
        <dbReference type="Proteomes" id="UP000177026"/>
    </source>
</evidence>
<dbReference type="Pfam" id="PF04542">
    <property type="entry name" value="Sigma70_r2"/>
    <property type="match status" value="1"/>
</dbReference>
<dbReference type="SUPFAM" id="SSF88659">
    <property type="entry name" value="Sigma3 and sigma4 domains of RNA polymerase sigma factors"/>
    <property type="match status" value="1"/>
</dbReference>
<dbReference type="InterPro" id="IPR039425">
    <property type="entry name" value="RNA_pol_sigma-70-like"/>
</dbReference>
<evidence type="ECO:0000256" key="1">
    <source>
        <dbReference type="ARBA" id="ARBA00010641"/>
    </source>
</evidence>
<dbReference type="Gene3D" id="1.10.1740.10">
    <property type="match status" value="1"/>
</dbReference>
<dbReference type="Gene3D" id="1.10.10.10">
    <property type="entry name" value="Winged helix-like DNA-binding domain superfamily/Winged helix DNA-binding domain"/>
    <property type="match status" value="1"/>
</dbReference>
<dbReference type="GO" id="GO:0003677">
    <property type="term" value="F:DNA binding"/>
    <property type="evidence" value="ECO:0007669"/>
    <property type="project" value="UniProtKB-KW"/>
</dbReference>
<accession>A0A1F7GRW9</accession>
<dbReference type="InterPro" id="IPR014284">
    <property type="entry name" value="RNA_pol_sigma-70_dom"/>
</dbReference>
<keyword evidence="3" id="KW-0731">Sigma factor</keyword>
<dbReference type="PANTHER" id="PTHR43133">
    <property type="entry name" value="RNA POLYMERASE ECF-TYPE SIGMA FACTO"/>
    <property type="match status" value="1"/>
</dbReference>
<evidence type="ECO:0000256" key="5">
    <source>
        <dbReference type="ARBA" id="ARBA00023163"/>
    </source>
</evidence>
<dbReference type="EMBL" id="MFZI01000013">
    <property type="protein sequence ID" value="OGK21681.1"/>
    <property type="molecule type" value="Genomic_DNA"/>
</dbReference>
<evidence type="ECO:0000259" key="6">
    <source>
        <dbReference type="Pfam" id="PF04542"/>
    </source>
</evidence>
<dbReference type="GO" id="GO:0006352">
    <property type="term" value="P:DNA-templated transcription initiation"/>
    <property type="evidence" value="ECO:0007669"/>
    <property type="project" value="InterPro"/>
</dbReference>
<organism evidence="8 9">
    <name type="scientific">Candidatus Roizmanbacteria bacterium RIFCSPHIGHO2_01_FULL_39_8</name>
    <dbReference type="NCBI Taxonomy" id="1802033"/>
    <lineage>
        <taxon>Bacteria</taxon>
        <taxon>Candidatus Roizmaniibacteriota</taxon>
    </lineage>
</organism>
<keyword evidence="5" id="KW-0804">Transcription</keyword>
<dbReference type="InterPro" id="IPR013324">
    <property type="entry name" value="RNA_pol_sigma_r3/r4-like"/>
</dbReference>
<comment type="similarity">
    <text evidence="1">Belongs to the sigma-70 factor family. ECF subfamily.</text>
</comment>
<evidence type="ECO:0000256" key="3">
    <source>
        <dbReference type="ARBA" id="ARBA00023082"/>
    </source>
</evidence>
<dbReference type="GO" id="GO:0016987">
    <property type="term" value="F:sigma factor activity"/>
    <property type="evidence" value="ECO:0007669"/>
    <property type="project" value="UniProtKB-KW"/>
</dbReference>
<dbReference type="PANTHER" id="PTHR43133:SF8">
    <property type="entry name" value="RNA POLYMERASE SIGMA FACTOR HI_1459-RELATED"/>
    <property type="match status" value="1"/>
</dbReference>
<evidence type="ECO:0000313" key="8">
    <source>
        <dbReference type="EMBL" id="OGK21681.1"/>
    </source>
</evidence>
<proteinExistence type="inferred from homology"/>
<keyword evidence="4" id="KW-0238">DNA-binding</keyword>
<dbReference type="InterPro" id="IPR013325">
    <property type="entry name" value="RNA_pol_sigma_r2"/>
</dbReference>
<evidence type="ECO:0000256" key="2">
    <source>
        <dbReference type="ARBA" id="ARBA00023015"/>
    </source>
</evidence>
<gene>
    <name evidence="8" type="ORF">A2866_04415</name>
</gene>
<name>A0A1F7GRW9_9BACT</name>
<protein>
    <recommendedName>
        <fullName evidence="10">HTH luxR-type domain-containing protein</fullName>
    </recommendedName>
</protein>
<dbReference type="Pfam" id="PF08281">
    <property type="entry name" value="Sigma70_r4_2"/>
    <property type="match status" value="1"/>
</dbReference>